<sequence length="63" mass="7147">NPNLAVVCDAEQVICADLEKPNNYRMHYISGAIENPIINKAIVDILEGTRPAFDNRDSKYYSY</sequence>
<feature type="non-terminal residue" evidence="1">
    <location>
        <position position="1"/>
    </location>
</feature>
<reference evidence="1" key="1">
    <citation type="journal article" date="2014" name="Front. Microbiol.">
        <title>High frequency of phylogenetically diverse reductive dehalogenase-homologous genes in deep subseafloor sedimentary metagenomes.</title>
        <authorList>
            <person name="Kawai M."/>
            <person name="Futagami T."/>
            <person name="Toyoda A."/>
            <person name="Takaki Y."/>
            <person name="Nishi S."/>
            <person name="Hori S."/>
            <person name="Arai W."/>
            <person name="Tsubouchi T."/>
            <person name="Morono Y."/>
            <person name="Uchiyama I."/>
            <person name="Ito T."/>
            <person name="Fujiyama A."/>
            <person name="Inagaki F."/>
            <person name="Takami H."/>
        </authorList>
    </citation>
    <scope>NUCLEOTIDE SEQUENCE</scope>
    <source>
        <strain evidence="1">Expedition CK06-06</strain>
    </source>
</reference>
<dbReference type="AlphaFoldDB" id="X1GVY4"/>
<protein>
    <submittedName>
        <fullName evidence="1">Uncharacterized protein</fullName>
    </submittedName>
</protein>
<comment type="caution">
    <text evidence="1">The sequence shown here is derived from an EMBL/GenBank/DDBJ whole genome shotgun (WGS) entry which is preliminary data.</text>
</comment>
<gene>
    <name evidence="1" type="ORF">S03H2_19510</name>
</gene>
<accession>X1GVY4</accession>
<dbReference type="EMBL" id="BARU01010193">
    <property type="protein sequence ID" value="GAH45789.1"/>
    <property type="molecule type" value="Genomic_DNA"/>
</dbReference>
<name>X1GVY4_9ZZZZ</name>
<proteinExistence type="predicted"/>
<organism evidence="1">
    <name type="scientific">marine sediment metagenome</name>
    <dbReference type="NCBI Taxonomy" id="412755"/>
    <lineage>
        <taxon>unclassified sequences</taxon>
        <taxon>metagenomes</taxon>
        <taxon>ecological metagenomes</taxon>
    </lineage>
</organism>
<evidence type="ECO:0000313" key="1">
    <source>
        <dbReference type="EMBL" id="GAH45789.1"/>
    </source>
</evidence>